<dbReference type="EMBL" id="BSND01000003">
    <property type="protein sequence ID" value="GLP98680.1"/>
    <property type="molecule type" value="Genomic_DNA"/>
</dbReference>
<gene>
    <name evidence="1" type="ORF">GCM10007891_05340</name>
</gene>
<dbReference type="Proteomes" id="UP001161423">
    <property type="component" value="Unassembled WGS sequence"/>
</dbReference>
<proteinExistence type="predicted"/>
<reference evidence="1" key="1">
    <citation type="journal article" date="2014" name="Int. J. Syst. Evol. Microbiol.">
        <title>Complete genome of a new Firmicutes species belonging to the dominant human colonic microbiota ('Ruminococcus bicirculans') reveals two chromosomes and a selective capacity to utilize plant glucans.</title>
        <authorList>
            <consortium name="NISC Comparative Sequencing Program"/>
            <person name="Wegmann U."/>
            <person name="Louis P."/>
            <person name="Goesmann A."/>
            <person name="Henrissat B."/>
            <person name="Duncan S.H."/>
            <person name="Flint H.J."/>
        </authorList>
    </citation>
    <scope>NUCLEOTIDE SEQUENCE</scope>
    <source>
        <strain evidence="1">NBRC 102424</strain>
    </source>
</reference>
<keyword evidence="2" id="KW-1185">Reference proteome</keyword>
<comment type="caution">
    <text evidence="1">The sequence shown here is derived from an EMBL/GenBank/DDBJ whole genome shotgun (WGS) entry which is preliminary data.</text>
</comment>
<dbReference type="InterPro" id="IPR019708">
    <property type="entry name" value="Phage_HP1_Orf24"/>
</dbReference>
<name>A0ABQ5TSD2_9GAMM</name>
<accession>A0ABQ5TSD2</accession>
<protein>
    <submittedName>
        <fullName evidence="1">Tail protein</fullName>
    </submittedName>
</protein>
<dbReference type="Pfam" id="PF10772">
    <property type="entry name" value="Phage_HP1_Orf24"/>
    <property type="match status" value="1"/>
</dbReference>
<evidence type="ECO:0000313" key="2">
    <source>
        <dbReference type="Proteomes" id="UP001161423"/>
    </source>
</evidence>
<organism evidence="1 2">
    <name type="scientific">Methylophaga thalassica</name>
    <dbReference type="NCBI Taxonomy" id="40223"/>
    <lineage>
        <taxon>Bacteria</taxon>
        <taxon>Pseudomonadati</taxon>
        <taxon>Pseudomonadota</taxon>
        <taxon>Gammaproteobacteria</taxon>
        <taxon>Thiotrichales</taxon>
        <taxon>Piscirickettsiaceae</taxon>
        <taxon>Methylophaga</taxon>
    </lineage>
</organism>
<dbReference type="RefSeq" id="WP_284722339.1">
    <property type="nucleotide sequence ID" value="NZ_BSND01000003.1"/>
</dbReference>
<reference evidence="1" key="2">
    <citation type="submission" date="2023-01" db="EMBL/GenBank/DDBJ databases">
        <title>Draft genome sequence of Methylophaga thalassica strain NBRC 102424.</title>
        <authorList>
            <person name="Sun Q."/>
            <person name="Mori K."/>
        </authorList>
    </citation>
    <scope>NUCLEOTIDE SEQUENCE</scope>
    <source>
        <strain evidence="1">NBRC 102424</strain>
    </source>
</reference>
<sequence>MSKRLSGQNFDFMFSDLLIHAESFTATITDNSAATYTNGVPDGYVDGDVSCSGEIELDSRNFNLMVETAKSAGSWRGMDTFDIISTGKALDESQKFELFGCRVKISDLLNIDPKGGEKTKHKVPFDVTSSDFVRINGVPYLSEDDTRDLQV</sequence>
<evidence type="ECO:0000313" key="1">
    <source>
        <dbReference type="EMBL" id="GLP98680.1"/>
    </source>
</evidence>